<dbReference type="OrthoDB" id="4062651at2759"/>
<keyword evidence="1" id="KW-0808">Transferase</keyword>
<dbReference type="SMART" id="SM00220">
    <property type="entry name" value="S_TKc"/>
    <property type="match status" value="1"/>
</dbReference>
<dbReference type="SUPFAM" id="SSF56112">
    <property type="entry name" value="Protein kinase-like (PK-like)"/>
    <property type="match status" value="1"/>
</dbReference>
<dbReference type="EMBL" id="EQ962661">
    <property type="protein sequence ID" value="EED11612.1"/>
    <property type="molecule type" value="Genomic_DNA"/>
</dbReference>
<evidence type="ECO:0000256" key="3">
    <source>
        <dbReference type="ARBA" id="ARBA00022777"/>
    </source>
</evidence>
<dbReference type="eggNOG" id="KOG0583">
    <property type="taxonomic scope" value="Eukaryota"/>
</dbReference>
<reference evidence="7" key="1">
    <citation type="journal article" date="2015" name="Genome Announc.">
        <title>Genome sequence of the AIDS-associated pathogen Penicillium marneffei (ATCC18224) and its near taxonomic relative Talaromyces stipitatus (ATCC10500).</title>
        <authorList>
            <person name="Nierman W.C."/>
            <person name="Fedorova-Abrams N.D."/>
            <person name="Andrianopoulos A."/>
        </authorList>
    </citation>
    <scope>NUCLEOTIDE SEQUENCE [LARGE SCALE GENOMIC DNA]</scope>
    <source>
        <strain evidence="7">ATCC 10500 / CBS 375.48 / QM 6759 / NRRL 1006</strain>
    </source>
</reference>
<sequence>MTAKLSLEFKSYQEDEDFLSQQQPEPNRRSQTLIFHHNGNKWWIKVTVKGTFTSARNTKEPPVSTKRKRRQEFQDFVRLINFESVSLLKDTVTEIIIGEGLEATVAIELNHNADTPSNTVAKYARNLQCEIREDPSRVNYPPCQDFPSFRRINATELSDREEIVDGVFRVTHDRTPLILKVVDRPFYQPRDTEVLRQELENLKEFQGVSNIAQAVGIAVDTNPYSTSTTLDSQQVVVGVLLELYSGGSLQQVFDENCLENYSWQKWPLQIARALHCFHRAGKTHLDVKPSNVVLDASGNAILIDISGVGGITRAWCAPEIRNTLSPFELSFNIRQWSDVWAYGRLLLEITKHAEKSPYVKHLESIADELMKEDIHRPIESAGPTAMVYNTLMNFSRILPINIILVESPIGSATYMKLDTHIITRHIGDLAPGPSRLRFGFLSHPAIPQWGEPLVEASSPVPGSQAVFRSLAGPHEDLRVL</sequence>
<protein>
    <submittedName>
        <fullName evidence="6">Serine-threonine protein kinase, putative</fullName>
    </submittedName>
</protein>
<evidence type="ECO:0000313" key="7">
    <source>
        <dbReference type="Proteomes" id="UP000001745"/>
    </source>
</evidence>
<feature type="domain" description="Protein kinase" evidence="5">
    <location>
        <begin position="146"/>
        <end position="480"/>
    </location>
</feature>
<keyword evidence="3 6" id="KW-0418">Kinase</keyword>
<evidence type="ECO:0000256" key="2">
    <source>
        <dbReference type="ARBA" id="ARBA00022741"/>
    </source>
</evidence>
<dbReference type="Proteomes" id="UP000001745">
    <property type="component" value="Unassembled WGS sequence"/>
</dbReference>
<dbReference type="GeneID" id="8106866"/>
<dbReference type="GO" id="GO:0005524">
    <property type="term" value="F:ATP binding"/>
    <property type="evidence" value="ECO:0007669"/>
    <property type="project" value="UniProtKB-KW"/>
</dbReference>
<dbReference type="HOGENOM" id="CLU_043429_1_0_1"/>
<dbReference type="InterPro" id="IPR000719">
    <property type="entry name" value="Prot_kinase_dom"/>
</dbReference>
<dbReference type="Gene3D" id="1.10.510.10">
    <property type="entry name" value="Transferase(Phosphotransferase) domain 1"/>
    <property type="match status" value="1"/>
</dbReference>
<dbReference type="RefSeq" id="XP_002488368.1">
    <property type="nucleotide sequence ID" value="XM_002488323.1"/>
</dbReference>
<name>B8MUA8_TALSN</name>
<dbReference type="InterPro" id="IPR051681">
    <property type="entry name" value="Ser/Thr_Kinases-Pseudokinases"/>
</dbReference>
<dbReference type="Pfam" id="PF00069">
    <property type="entry name" value="Pkinase"/>
    <property type="match status" value="1"/>
</dbReference>
<evidence type="ECO:0000256" key="4">
    <source>
        <dbReference type="ARBA" id="ARBA00022840"/>
    </source>
</evidence>
<dbReference type="InParanoid" id="B8MUA8"/>
<dbReference type="OMA" id="AKKTHMD"/>
<evidence type="ECO:0000313" key="6">
    <source>
        <dbReference type="EMBL" id="EED11612.1"/>
    </source>
</evidence>
<evidence type="ECO:0000256" key="1">
    <source>
        <dbReference type="ARBA" id="ARBA00022679"/>
    </source>
</evidence>
<organism evidence="6 7">
    <name type="scientific">Talaromyces stipitatus (strain ATCC 10500 / CBS 375.48 / QM 6759 / NRRL 1006)</name>
    <name type="common">Penicillium stipitatum</name>
    <dbReference type="NCBI Taxonomy" id="441959"/>
    <lineage>
        <taxon>Eukaryota</taxon>
        <taxon>Fungi</taxon>
        <taxon>Dikarya</taxon>
        <taxon>Ascomycota</taxon>
        <taxon>Pezizomycotina</taxon>
        <taxon>Eurotiomycetes</taxon>
        <taxon>Eurotiomycetidae</taxon>
        <taxon>Eurotiales</taxon>
        <taxon>Trichocomaceae</taxon>
        <taxon>Talaromyces</taxon>
        <taxon>Talaromyces sect. Talaromyces</taxon>
    </lineage>
</organism>
<dbReference type="GO" id="GO:0004674">
    <property type="term" value="F:protein serine/threonine kinase activity"/>
    <property type="evidence" value="ECO:0007669"/>
    <property type="project" value="TreeGrafter"/>
</dbReference>
<dbReference type="VEuPathDB" id="FungiDB:TSTA_108020"/>
<evidence type="ECO:0000259" key="5">
    <source>
        <dbReference type="PROSITE" id="PS50011"/>
    </source>
</evidence>
<dbReference type="InterPro" id="IPR011009">
    <property type="entry name" value="Kinase-like_dom_sf"/>
</dbReference>
<keyword evidence="7" id="KW-1185">Reference proteome</keyword>
<dbReference type="Gene3D" id="3.30.200.20">
    <property type="entry name" value="Phosphorylase Kinase, domain 1"/>
    <property type="match status" value="1"/>
</dbReference>
<keyword evidence="4" id="KW-0067">ATP-binding</keyword>
<dbReference type="STRING" id="441959.B8MUA8"/>
<dbReference type="PROSITE" id="PS50011">
    <property type="entry name" value="PROTEIN_KINASE_DOM"/>
    <property type="match status" value="1"/>
</dbReference>
<dbReference type="PhylomeDB" id="B8MUA8"/>
<dbReference type="AlphaFoldDB" id="B8MUA8"/>
<dbReference type="PANTHER" id="PTHR44329:SF288">
    <property type="entry name" value="MITOGEN-ACTIVATED PROTEIN KINASE KINASE KINASE 20"/>
    <property type="match status" value="1"/>
</dbReference>
<keyword evidence="2" id="KW-0547">Nucleotide-binding</keyword>
<accession>B8MUA8</accession>
<dbReference type="PANTHER" id="PTHR44329">
    <property type="entry name" value="SERINE/THREONINE-PROTEIN KINASE TNNI3K-RELATED"/>
    <property type="match status" value="1"/>
</dbReference>
<proteinExistence type="predicted"/>
<gene>
    <name evidence="6" type="ORF">TSTA_108020</name>
</gene>